<reference evidence="2 3" key="1">
    <citation type="submission" date="2023-08" db="EMBL/GenBank/DDBJ databases">
        <authorList>
            <person name="Kumar R."/>
        </authorList>
    </citation>
    <scope>NUCLEOTIDE SEQUENCE [LARGE SCALE GENOMIC DNA]</scope>
    <source>
        <strain evidence="2 3">LUR13</strain>
    </source>
</reference>
<dbReference type="RefSeq" id="WP_305936042.1">
    <property type="nucleotide sequence ID" value="NZ_JAVAJI010000027.1"/>
</dbReference>
<dbReference type="EMBL" id="JAVAJI010000027">
    <property type="protein sequence ID" value="MDP4545846.1"/>
    <property type="molecule type" value="Genomic_DNA"/>
</dbReference>
<proteinExistence type="predicted"/>
<comment type="caution">
    <text evidence="2">The sequence shown here is derived from an EMBL/GenBank/DDBJ whole genome shotgun (WGS) entry which is preliminary data.</text>
</comment>
<feature type="compositionally biased region" description="Basic and acidic residues" evidence="1">
    <location>
        <begin position="90"/>
        <end position="113"/>
    </location>
</feature>
<feature type="region of interest" description="Disordered" evidence="1">
    <location>
        <begin position="1"/>
        <end position="78"/>
    </location>
</feature>
<evidence type="ECO:0000256" key="1">
    <source>
        <dbReference type="SAM" id="MobiDB-lite"/>
    </source>
</evidence>
<gene>
    <name evidence="2" type="ORF">Q8P09_12250</name>
</gene>
<feature type="compositionally biased region" description="Basic residues" evidence="1">
    <location>
        <begin position="234"/>
        <end position="244"/>
    </location>
</feature>
<feature type="region of interest" description="Disordered" evidence="1">
    <location>
        <begin position="90"/>
        <end position="117"/>
    </location>
</feature>
<organism evidence="2 3">
    <name type="scientific">Psychrobacter faecalis</name>
    <dbReference type="NCBI Taxonomy" id="180588"/>
    <lineage>
        <taxon>Bacteria</taxon>
        <taxon>Pseudomonadati</taxon>
        <taxon>Pseudomonadota</taxon>
        <taxon>Gammaproteobacteria</taxon>
        <taxon>Moraxellales</taxon>
        <taxon>Moraxellaceae</taxon>
        <taxon>Psychrobacter</taxon>
    </lineage>
</organism>
<protein>
    <recommendedName>
        <fullName evidence="4">Scaffolding protein</fullName>
    </recommendedName>
</protein>
<feature type="compositionally biased region" description="Acidic residues" evidence="1">
    <location>
        <begin position="1"/>
        <end position="65"/>
    </location>
</feature>
<evidence type="ECO:0008006" key="4">
    <source>
        <dbReference type="Google" id="ProtNLM"/>
    </source>
</evidence>
<feature type="compositionally biased region" description="Basic and acidic residues" evidence="1">
    <location>
        <begin position="258"/>
        <end position="272"/>
    </location>
</feature>
<evidence type="ECO:0000313" key="3">
    <source>
        <dbReference type="Proteomes" id="UP001228171"/>
    </source>
</evidence>
<keyword evidence="3" id="KW-1185">Reference proteome</keyword>
<dbReference type="Proteomes" id="UP001228171">
    <property type="component" value="Unassembled WGS sequence"/>
</dbReference>
<sequence>MEDFDDDNQDYQEDAEQVDDELLDDEQDIEDSQEDEQDADGEEAESQDDSADDALDFSFDDDSDSSDPFKGQEAPEWVKKVREENRELKRQLKQRESQQFEQQVLREKPTLDDHDYDSDAFEQDYAQWLQEKQQVDAQVHAERQKYQQYHERYKADVDAIKAKAPDYDEVELSVVDVLSEQKQGLLQMLVDNPAKVVYALGKNSPAQLERLSKLDDIQFAKQIVLMEQQMSSKTKSRNQNKPKPKTHELEGSAGGADAKLESLEAQADKTGDRSAVIAYKRKMRTK</sequence>
<feature type="region of interest" description="Disordered" evidence="1">
    <location>
        <begin position="228"/>
        <end position="286"/>
    </location>
</feature>
<accession>A0ABT9HJ89</accession>
<name>A0ABT9HJ89_9GAMM</name>
<evidence type="ECO:0000313" key="2">
    <source>
        <dbReference type="EMBL" id="MDP4545846.1"/>
    </source>
</evidence>